<dbReference type="AlphaFoldDB" id="A0A7W9TW46"/>
<evidence type="ECO:0008006" key="3">
    <source>
        <dbReference type="Google" id="ProtNLM"/>
    </source>
</evidence>
<evidence type="ECO:0000313" key="1">
    <source>
        <dbReference type="EMBL" id="MBB6101781.1"/>
    </source>
</evidence>
<evidence type="ECO:0000313" key="2">
    <source>
        <dbReference type="Proteomes" id="UP000571554"/>
    </source>
</evidence>
<accession>A0A7W9TW46</accession>
<name>A0A7W9TW46_9BURK</name>
<dbReference type="EMBL" id="JACHBW010000004">
    <property type="protein sequence ID" value="MBB6101781.1"/>
    <property type="molecule type" value="Genomic_DNA"/>
</dbReference>
<proteinExistence type="predicted"/>
<keyword evidence="2" id="KW-1185">Reference proteome</keyword>
<protein>
    <recommendedName>
        <fullName evidence="3">Alpha/beta hydrolase</fullName>
    </recommendedName>
</protein>
<dbReference type="RefSeq" id="WP_409258775.1">
    <property type="nucleotide sequence ID" value="NZ_JACHBW010000004.1"/>
</dbReference>
<reference evidence="1 2" key="1">
    <citation type="submission" date="2020-08" db="EMBL/GenBank/DDBJ databases">
        <title>Above-ground endophytic microbial communities from plants in different locations in the United States.</title>
        <authorList>
            <person name="Frank C."/>
        </authorList>
    </citation>
    <scope>NUCLEOTIDE SEQUENCE [LARGE SCALE GENOMIC DNA]</scope>
    <source>
        <strain evidence="1 2">WP4_2_2</strain>
    </source>
</reference>
<organism evidence="1 2">
    <name type="scientific">Paraburkholderia bannensis</name>
    <dbReference type="NCBI Taxonomy" id="765414"/>
    <lineage>
        <taxon>Bacteria</taxon>
        <taxon>Pseudomonadati</taxon>
        <taxon>Pseudomonadota</taxon>
        <taxon>Betaproteobacteria</taxon>
        <taxon>Burkholderiales</taxon>
        <taxon>Burkholderiaceae</taxon>
        <taxon>Paraburkholderia</taxon>
    </lineage>
</organism>
<comment type="caution">
    <text evidence="1">The sequence shown here is derived from an EMBL/GenBank/DDBJ whole genome shotgun (WGS) entry which is preliminary data.</text>
</comment>
<sequence>MWLIGHSDGASIAPLYAARFIDADLSIESIKQAKAAYERGDLRARLARYHADVDSKFYGWNDIWLDPAFRAWSMVGELATIRAPPEPRRPNCGTRLRSCADHSMHAALLFCHSRARSAEM</sequence>
<gene>
    <name evidence="1" type="ORF">F4827_001629</name>
</gene>
<dbReference type="Proteomes" id="UP000571554">
    <property type="component" value="Unassembled WGS sequence"/>
</dbReference>